<protein>
    <submittedName>
        <fullName evidence="1">Uncharacterized protein</fullName>
    </submittedName>
</protein>
<proteinExistence type="predicted"/>
<dbReference type="Proteomes" id="UP000814033">
    <property type="component" value="Unassembled WGS sequence"/>
</dbReference>
<accession>A0ACB8R257</accession>
<gene>
    <name evidence="1" type="ORF">FA95DRAFT_1684755</name>
</gene>
<evidence type="ECO:0000313" key="1">
    <source>
        <dbReference type="EMBL" id="KAI0038000.1"/>
    </source>
</evidence>
<keyword evidence="2" id="KW-1185">Reference proteome</keyword>
<name>A0ACB8R257_9AGAM</name>
<reference evidence="1" key="1">
    <citation type="submission" date="2021-02" db="EMBL/GenBank/DDBJ databases">
        <authorList>
            <consortium name="DOE Joint Genome Institute"/>
            <person name="Ahrendt S."/>
            <person name="Looney B.P."/>
            <person name="Miyauchi S."/>
            <person name="Morin E."/>
            <person name="Drula E."/>
            <person name="Courty P.E."/>
            <person name="Chicoki N."/>
            <person name="Fauchery L."/>
            <person name="Kohler A."/>
            <person name="Kuo A."/>
            <person name="Labutti K."/>
            <person name="Pangilinan J."/>
            <person name="Lipzen A."/>
            <person name="Riley R."/>
            <person name="Andreopoulos W."/>
            <person name="He G."/>
            <person name="Johnson J."/>
            <person name="Barry K.W."/>
            <person name="Grigoriev I.V."/>
            <person name="Nagy L."/>
            <person name="Hibbett D."/>
            <person name="Henrissat B."/>
            <person name="Matheny P.B."/>
            <person name="Labbe J."/>
            <person name="Martin F."/>
        </authorList>
    </citation>
    <scope>NUCLEOTIDE SEQUENCE</scope>
    <source>
        <strain evidence="1">FP105234-sp</strain>
    </source>
</reference>
<dbReference type="EMBL" id="MU276627">
    <property type="protein sequence ID" value="KAI0038000.1"/>
    <property type="molecule type" value="Genomic_DNA"/>
</dbReference>
<sequence length="1380" mass="152500">MNDKLLVASHLSSLYSPSQAYVVSVPTSKRNTPLPPTPKSSDPPAEHASYASVFHSVQTGNVLMRLIHNGLIVELVSLATDTPPIRLVFPAAVLPNPTVFLWASQQLHILAVTTTGSLYRIVLPLHNPTQLWSDQLGNNWCREYHLKTVQDELQAVVQVQSTHSIAIGLTNGSLIRVDTDVIGDDSSDDEWSEALSQHSSFLTSLTSFLHQSAPDGAQIVSTASHPQPTDIGNVWTLSRDRTLRLWTARSGCTSARTLPSSASAGREMTPVAGSSTLPKPNTLLDPEPQDLLAVFTIDGRTDGPHVIAFIPTPSNPSSGGFFQLFSAARDALHLVETFEGSRQSAHCHLQSLSVINGSLVTLWDRQGQSAVELLEPALAEVANGCDSTVWRAALYPHEPDLTPAYLDELLLSPGALTEKFFGAVMRPGLFSAHTLRTAIDQYTDACLSLPGPTPTPLTSSYATVGEHIVAVVGCTVVLTRDPHTGASQHDKYWISLKRDWEGFIARCREIERSARWPLAISSGDPHTAEVVFVERERIGTLATEDLALRLHRTLRGNLPAEPQFAVSEIAWTLSTKLGARQLRALEERVVDLVHQEIAFPFADIIHDQAQRTLFKEEVDEGLESWILGRLQSVEDIDAATRLVLDLVGGFDKEIKREEDEVEMLLPQTVSNFSVALTAAFTTHTIAARYDFCLSLIALLFFMSEDLTQWDPALLAEVFAVFRGIAMLRYAIEQPAADTHITTRGTRGASVEADEVVARLRTLDVSRGSGAGGPRAPGPPLIRSLLAQMGGPSGNAPLPGAAHVFLDSTGLLQATSPAHASRLEVLWCERLRLMGRVQATREMLGWLPRTPGVMYVWARLWLDIGRDADAAGALDSIAGNFGADTGISFEDAEALSAVLPGAQLFDSIFGFYLHASSLFKSAGLVDYEVHFSRLALSVAPPSWDSTDLWYSIIKGKTDLGYWDDAYSSLMAAPSEKLRRDNVRHLVYRMCEENAVEKLVSYNFVGIADEVEESLSFKARNADPRMRPFYSRILYTWYTSRGDYRNAALVMYQRARKLAVLTQDRALFLQLADQQLEAYLVASNALSLLDEKNAWIVLPLSSDAEHPRKRRKLTKHVPEDKLGGGKRDTEIVYLADVGAEFALLSAQIELVRKDPALLNVGDALLQPQSVVLRLAQANRFNLALATARSLEVDMTDLFSHLTQQCLRLTHNPDNVLSEDTTDWLLTDDPSSWAGTPADRGWRYLRQVLDRHDGSSTDFRYSKIAFETIAGLDRTSTPPPWLVHSLEVHHPEWLIRTYLRFEMFELALEQTLSLIRKTDKRLARDPPKTATSTWLPYTLIDQILVVTGQSTDAPARVGSLRRDLQTEVSNRTRRMQKLSAQLH</sequence>
<evidence type="ECO:0000313" key="2">
    <source>
        <dbReference type="Proteomes" id="UP000814033"/>
    </source>
</evidence>
<comment type="caution">
    <text evidence="1">The sequence shown here is derived from an EMBL/GenBank/DDBJ whole genome shotgun (WGS) entry which is preliminary data.</text>
</comment>
<reference evidence="1" key="2">
    <citation type="journal article" date="2022" name="New Phytol.">
        <title>Evolutionary transition to the ectomycorrhizal habit in the genomes of a hyperdiverse lineage of mushroom-forming fungi.</title>
        <authorList>
            <person name="Looney B."/>
            <person name="Miyauchi S."/>
            <person name="Morin E."/>
            <person name="Drula E."/>
            <person name="Courty P.E."/>
            <person name="Kohler A."/>
            <person name="Kuo A."/>
            <person name="LaButti K."/>
            <person name="Pangilinan J."/>
            <person name="Lipzen A."/>
            <person name="Riley R."/>
            <person name="Andreopoulos W."/>
            <person name="He G."/>
            <person name="Johnson J."/>
            <person name="Nolan M."/>
            <person name="Tritt A."/>
            <person name="Barry K.W."/>
            <person name="Grigoriev I.V."/>
            <person name="Nagy L.G."/>
            <person name="Hibbett D."/>
            <person name="Henrissat B."/>
            <person name="Matheny P.B."/>
            <person name="Labbe J."/>
            <person name="Martin F.M."/>
        </authorList>
    </citation>
    <scope>NUCLEOTIDE SEQUENCE</scope>
    <source>
        <strain evidence="1">FP105234-sp</strain>
    </source>
</reference>
<organism evidence="1 2">
    <name type="scientific">Auriscalpium vulgare</name>
    <dbReference type="NCBI Taxonomy" id="40419"/>
    <lineage>
        <taxon>Eukaryota</taxon>
        <taxon>Fungi</taxon>
        <taxon>Dikarya</taxon>
        <taxon>Basidiomycota</taxon>
        <taxon>Agaricomycotina</taxon>
        <taxon>Agaricomycetes</taxon>
        <taxon>Russulales</taxon>
        <taxon>Auriscalpiaceae</taxon>
        <taxon>Auriscalpium</taxon>
    </lineage>
</organism>